<feature type="domain" description="Glutaredoxin" evidence="6">
    <location>
        <begin position="6"/>
        <end position="59"/>
    </location>
</feature>
<dbReference type="GO" id="GO:0004791">
    <property type="term" value="F:thioredoxin-disulfide reductase (NADPH) activity"/>
    <property type="evidence" value="ECO:0007669"/>
    <property type="project" value="UniProtKB-EC"/>
</dbReference>
<evidence type="ECO:0000313" key="9">
    <source>
        <dbReference type="Proteomes" id="UP000037784"/>
    </source>
</evidence>
<accession>A0A0M8K968</accession>
<keyword evidence="3 8" id="KW-0560">Oxidoreductase</keyword>
<evidence type="ECO:0000256" key="1">
    <source>
        <dbReference type="ARBA" id="ARBA00022630"/>
    </source>
</evidence>
<keyword evidence="2" id="KW-0274">FAD</keyword>
<dbReference type="InterPro" id="IPR036249">
    <property type="entry name" value="Thioredoxin-like_sf"/>
</dbReference>
<organism evidence="8 9">
    <name type="scientific">Ardenticatena maritima</name>
    <dbReference type="NCBI Taxonomy" id="872965"/>
    <lineage>
        <taxon>Bacteria</taxon>
        <taxon>Bacillati</taxon>
        <taxon>Chloroflexota</taxon>
        <taxon>Ardenticatenia</taxon>
        <taxon>Ardenticatenales</taxon>
        <taxon>Ardenticatenaceae</taxon>
        <taxon>Ardenticatena</taxon>
    </lineage>
</organism>
<reference evidence="9" key="2">
    <citation type="submission" date="2015-08" db="EMBL/GenBank/DDBJ databases">
        <title>Draft Genome Sequence of a Heterotrophic Facultative Anaerobic Bacterium Ardenticatena maritima Strain 110S.</title>
        <authorList>
            <person name="Kawaichi S."/>
            <person name="Yoshida T."/>
            <person name="Sako Y."/>
            <person name="Nakamura R."/>
        </authorList>
    </citation>
    <scope>NUCLEOTIDE SEQUENCE [LARGE SCALE GENOMIC DNA]</scope>
    <source>
        <strain evidence="9">110S</strain>
    </source>
</reference>
<evidence type="ECO:0000256" key="4">
    <source>
        <dbReference type="ARBA" id="ARBA00023157"/>
    </source>
</evidence>
<dbReference type="CDD" id="cd02976">
    <property type="entry name" value="NrdH"/>
    <property type="match status" value="1"/>
</dbReference>
<dbReference type="Gene3D" id="3.50.50.60">
    <property type="entry name" value="FAD/NAD(P)-binding domain"/>
    <property type="match status" value="2"/>
</dbReference>
<sequence length="407" mass="44154">MSSIRVYGALWCPDCRRSKAFLNEHQIAYEWIDIEEDADARRYVETLNDGKRIIPTIVFPDGSYLVEPSNAELAQKLGLKTQASRQFYDLIVIGGGPAGLTAALYTAREGIRTLVIEKGSLGGQAATTQEIENMPGFPDGISGQAFAERLARQVDRFGVEVLRAQEVRTILQESERHRSVKTSDGSLYGAHLILIATGARYRRLDVPGERDFIGAGIHFCATCDGPFYRGKPVVVVGGGNSAAEESVFLTQFASEVTLLVRGEALTASKVAADKVLGHPKIRTYFHHEVRAFHGKSGKLEAVDVEDTQTGERKTLTPAAVFVFIGQQPNSEFVRETLVLDARGFILTGHDLEHAVAHLPHRPEPLETSMPGVFAAGDVRAGSIKQIAAAVGEGAAAALFVRNALKTM</sequence>
<dbReference type="InterPro" id="IPR050097">
    <property type="entry name" value="Ferredoxin-NADP_redctase_2"/>
</dbReference>
<dbReference type="EC" id="1.8.1.9" evidence="8"/>
<dbReference type="EMBL" id="BBZA01000088">
    <property type="protein sequence ID" value="GAP62856.1"/>
    <property type="molecule type" value="Genomic_DNA"/>
</dbReference>
<dbReference type="InterPro" id="IPR036188">
    <property type="entry name" value="FAD/NAD-bd_sf"/>
</dbReference>
<protein>
    <submittedName>
        <fullName evidence="8">Thioredoxin reductase</fullName>
        <ecNumber evidence="8">1.8.1.9</ecNumber>
    </submittedName>
</protein>
<keyword evidence="1" id="KW-0285">Flavoprotein</keyword>
<evidence type="ECO:0000256" key="5">
    <source>
        <dbReference type="ARBA" id="ARBA00023284"/>
    </source>
</evidence>
<proteinExistence type="predicted"/>
<reference evidence="8 9" key="1">
    <citation type="journal article" date="2015" name="Genome Announc.">
        <title>Draft Genome Sequence of a Heterotrophic Facultative Anaerobic Thermophilic Bacterium, Ardenticatena maritima Strain 110ST.</title>
        <authorList>
            <person name="Kawaichi S."/>
            <person name="Yoshida T."/>
            <person name="Sako Y."/>
            <person name="Nakamura R."/>
        </authorList>
    </citation>
    <scope>NUCLEOTIDE SEQUENCE [LARGE SCALE GENOMIC DNA]</scope>
    <source>
        <strain evidence="8 9">110S</strain>
    </source>
</reference>
<dbReference type="PRINTS" id="PR00469">
    <property type="entry name" value="PNDRDTASEII"/>
</dbReference>
<dbReference type="Proteomes" id="UP000037784">
    <property type="component" value="Unassembled WGS sequence"/>
</dbReference>
<feature type="domain" description="FAD/NAD(P)-binding" evidence="7">
    <location>
        <begin position="88"/>
        <end position="393"/>
    </location>
</feature>
<keyword evidence="4" id="KW-1015">Disulfide bond</keyword>
<dbReference type="InterPro" id="IPR002109">
    <property type="entry name" value="Glutaredoxin"/>
</dbReference>
<dbReference type="PROSITE" id="PS51354">
    <property type="entry name" value="GLUTAREDOXIN_2"/>
    <property type="match status" value="1"/>
</dbReference>
<evidence type="ECO:0000313" key="8">
    <source>
        <dbReference type="EMBL" id="GAP62856.1"/>
    </source>
</evidence>
<dbReference type="SUPFAM" id="SSF52833">
    <property type="entry name" value="Thioredoxin-like"/>
    <property type="match status" value="1"/>
</dbReference>
<evidence type="ECO:0000256" key="3">
    <source>
        <dbReference type="ARBA" id="ARBA00023002"/>
    </source>
</evidence>
<evidence type="ECO:0000259" key="6">
    <source>
        <dbReference type="Pfam" id="PF00462"/>
    </source>
</evidence>
<dbReference type="PRINTS" id="PR00368">
    <property type="entry name" value="FADPNR"/>
</dbReference>
<keyword evidence="5" id="KW-0676">Redox-active center</keyword>
<dbReference type="AlphaFoldDB" id="A0A0M8K968"/>
<dbReference type="PANTHER" id="PTHR48105">
    <property type="entry name" value="THIOREDOXIN REDUCTASE 1-RELATED-RELATED"/>
    <property type="match status" value="1"/>
</dbReference>
<gene>
    <name evidence="8" type="primary">trxB</name>
    <name evidence="8" type="ORF">ARMA_1279</name>
</gene>
<dbReference type="InParanoid" id="A0A0M8K968"/>
<dbReference type="Pfam" id="PF00462">
    <property type="entry name" value="Glutaredoxin"/>
    <property type="match status" value="1"/>
</dbReference>
<dbReference type="Gene3D" id="3.40.30.10">
    <property type="entry name" value="Glutaredoxin"/>
    <property type="match status" value="1"/>
</dbReference>
<comment type="caution">
    <text evidence="8">The sequence shown here is derived from an EMBL/GenBank/DDBJ whole genome shotgun (WGS) entry which is preliminary data.</text>
</comment>
<dbReference type="SUPFAM" id="SSF51905">
    <property type="entry name" value="FAD/NAD(P)-binding domain"/>
    <property type="match status" value="1"/>
</dbReference>
<keyword evidence="9" id="KW-1185">Reference proteome</keyword>
<dbReference type="PROSITE" id="PS00573">
    <property type="entry name" value="PYRIDINE_REDOX_2"/>
    <property type="match status" value="1"/>
</dbReference>
<evidence type="ECO:0000256" key="2">
    <source>
        <dbReference type="ARBA" id="ARBA00022827"/>
    </source>
</evidence>
<dbReference type="Pfam" id="PF07992">
    <property type="entry name" value="Pyr_redox_2"/>
    <property type="match status" value="1"/>
</dbReference>
<dbReference type="OrthoDB" id="166296at2"/>
<dbReference type="RefSeq" id="WP_054492747.1">
    <property type="nucleotide sequence ID" value="NZ_BBZA01000088.1"/>
</dbReference>
<dbReference type="InterPro" id="IPR023753">
    <property type="entry name" value="FAD/NAD-binding_dom"/>
</dbReference>
<name>A0A0M8K968_9CHLR</name>
<dbReference type="InterPro" id="IPR008255">
    <property type="entry name" value="Pyr_nucl-diS_OxRdtase_2_AS"/>
</dbReference>
<evidence type="ECO:0000259" key="7">
    <source>
        <dbReference type="Pfam" id="PF07992"/>
    </source>
</evidence>